<dbReference type="GO" id="GO:0016020">
    <property type="term" value="C:membrane"/>
    <property type="evidence" value="ECO:0007669"/>
    <property type="project" value="UniProtKB-SubCell"/>
</dbReference>
<evidence type="ECO:0000313" key="6">
    <source>
        <dbReference type="EMBL" id="ATB33173.1"/>
    </source>
</evidence>
<keyword evidence="7" id="KW-1185">Reference proteome</keyword>
<dbReference type="Proteomes" id="UP000217289">
    <property type="component" value="Chromosome"/>
</dbReference>
<feature type="compositionally biased region" description="Pro residues" evidence="3">
    <location>
        <begin position="304"/>
        <end position="321"/>
    </location>
</feature>
<evidence type="ECO:0000259" key="5">
    <source>
        <dbReference type="Pfam" id="PF01145"/>
    </source>
</evidence>
<evidence type="ECO:0000256" key="1">
    <source>
        <dbReference type="ARBA" id="ARBA00004167"/>
    </source>
</evidence>
<dbReference type="PANTHER" id="PTHR23222:SF1">
    <property type="entry name" value="PROHIBITIN-2"/>
    <property type="match status" value="1"/>
</dbReference>
<keyword evidence="4" id="KW-0812">Transmembrane</keyword>
<evidence type="ECO:0000313" key="7">
    <source>
        <dbReference type="Proteomes" id="UP000217289"/>
    </source>
</evidence>
<dbReference type="PANTHER" id="PTHR23222">
    <property type="entry name" value="PROHIBITIN"/>
    <property type="match status" value="1"/>
</dbReference>
<feature type="compositionally biased region" description="Pro residues" evidence="3">
    <location>
        <begin position="392"/>
        <end position="410"/>
    </location>
</feature>
<dbReference type="InterPro" id="IPR001107">
    <property type="entry name" value="Band_7"/>
</dbReference>
<organism evidence="6 7">
    <name type="scientific">Melittangium boletus DSM 14713</name>
    <dbReference type="NCBI Taxonomy" id="1294270"/>
    <lineage>
        <taxon>Bacteria</taxon>
        <taxon>Pseudomonadati</taxon>
        <taxon>Myxococcota</taxon>
        <taxon>Myxococcia</taxon>
        <taxon>Myxococcales</taxon>
        <taxon>Cystobacterineae</taxon>
        <taxon>Archangiaceae</taxon>
        <taxon>Melittangium</taxon>
    </lineage>
</organism>
<dbReference type="OrthoDB" id="9792660at2"/>
<sequence length="410" mass="45005">MFRSKPSPDTEPPPTFREQLAAAFLQLRFTVYLVLVFCLILLGFVWQRVFISVPPGHNAVMYRFLGGGTVTDRVWGEGLHVIPPWDRLTIYDTRLQQRTIHFNVLSEEGLQLGVKVSIRYRPHLDMLGFLQRDIGKDYFDKLVLPEIQAHTRRTFGNRPAHEIYSSAKDVLQELGRVPVLGRIEDSGGTPNANPYVVVQELKLMDISLPEMVAGAISDKYRQEQLMLEYRYKLEREEKEAERKRTEAAGIRDYNEIVGKLSPEMLRLKSIEATLELSRSPSSKVVLLGGGQQGQAPSLIMNLEGPPPAASSTPPPAAPPPAAAMREPPGDKGSPTGKTTPAVEEKPLTARAVTRPATDASPSTGTVTAVRIEPPAEPSAERPGTTRDNKGPEAPPAPSTPPGPPPPAGIW</sequence>
<dbReference type="RefSeq" id="WP_095981253.1">
    <property type="nucleotide sequence ID" value="NZ_CP022163.1"/>
</dbReference>
<gene>
    <name evidence="6" type="ORF">MEBOL_006662</name>
</gene>
<feature type="region of interest" description="Disordered" evidence="3">
    <location>
        <begin position="295"/>
        <end position="410"/>
    </location>
</feature>
<dbReference type="CDD" id="cd03401">
    <property type="entry name" value="SPFH_prohibitin"/>
    <property type="match status" value="1"/>
</dbReference>
<evidence type="ECO:0000256" key="3">
    <source>
        <dbReference type="SAM" id="MobiDB-lite"/>
    </source>
</evidence>
<dbReference type="AlphaFoldDB" id="A0A250IPJ3"/>
<dbReference type="GO" id="GO:0007005">
    <property type="term" value="P:mitochondrion organization"/>
    <property type="evidence" value="ECO:0007669"/>
    <property type="project" value="TreeGrafter"/>
</dbReference>
<dbReference type="SUPFAM" id="SSF117892">
    <property type="entry name" value="Band 7/SPFH domain"/>
    <property type="match status" value="1"/>
</dbReference>
<feature type="transmembrane region" description="Helical" evidence="4">
    <location>
        <begin position="20"/>
        <end position="46"/>
    </location>
</feature>
<keyword evidence="2 4" id="KW-0472">Membrane</keyword>
<feature type="domain" description="Band 7" evidence="5">
    <location>
        <begin position="52"/>
        <end position="240"/>
    </location>
</feature>
<dbReference type="InterPro" id="IPR036013">
    <property type="entry name" value="Band_7/SPFH_dom_sf"/>
</dbReference>
<dbReference type="Pfam" id="PF01145">
    <property type="entry name" value="Band_7"/>
    <property type="match status" value="1"/>
</dbReference>
<accession>A0A250IPJ3</accession>
<dbReference type="InterPro" id="IPR000163">
    <property type="entry name" value="Prohibitin"/>
</dbReference>
<evidence type="ECO:0000256" key="4">
    <source>
        <dbReference type="SAM" id="Phobius"/>
    </source>
</evidence>
<proteinExistence type="predicted"/>
<dbReference type="EMBL" id="CP022163">
    <property type="protein sequence ID" value="ATB33173.1"/>
    <property type="molecule type" value="Genomic_DNA"/>
</dbReference>
<keyword evidence="4" id="KW-1133">Transmembrane helix</keyword>
<protein>
    <recommendedName>
        <fullName evidence="5">Band 7 domain-containing protein</fullName>
    </recommendedName>
</protein>
<comment type="subcellular location">
    <subcellularLocation>
        <location evidence="1">Membrane</location>
        <topology evidence="1">Single-pass membrane protein</topology>
    </subcellularLocation>
</comment>
<evidence type="ECO:0000256" key="2">
    <source>
        <dbReference type="ARBA" id="ARBA00023136"/>
    </source>
</evidence>
<dbReference type="KEGG" id="mbd:MEBOL_006662"/>
<name>A0A250IPJ3_9BACT</name>
<reference evidence="6 7" key="1">
    <citation type="submission" date="2017-06" db="EMBL/GenBank/DDBJ databases">
        <authorList>
            <person name="Kim H.J."/>
            <person name="Triplett B.A."/>
        </authorList>
    </citation>
    <scope>NUCLEOTIDE SEQUENCE [LARGE SCALE GENOMIC DNA]</scope>
    <source>
        <strain evidence="6 7">DSM 14713</strain>
    </source>
</reference>